<reference evidence="3" key="1">
    <citation type="journal article" date="2019" name="Int. J. Syst. Evol. Microbiol.">
        <title>The Global Catalogue of Microorganisms (GCM) 10K type strain sequencing project: providing services to taxonomists for standard genome sequencing and annotation.</title>
        <authorList>
            <consortium name="The Broad Institute Genomics Platform"/>
            <consortium name="The Broad Institute Genome Sequencing Center for Infectious Disease"/>
            <person name="Wu L."/>
            <person name="Ma J."/>
        </authorList>
    </citation>
    <scope>NUCLEOTIDE SEQUENCE [LARGE SCALE GENOMIC DNA]</scope>
    <source>
        <strain evidence="3">CECT 7398</strain>
    </source>
</reference>
<dbReference type="RefSeq" id="WP_170882818.1">
    <property type="nucleotide sequence ID" value="NZ_JABEYA020000006.1"/>
</dbReference>
<sequence length="260" mass="29165">MNTADVMQEYNEFERKRIHSFSGVSKSDSNLTKFVSEHRHGSYISFFDFDESLTTSIVKEQIEYFSARNLNFEWKTYSTDTPSNIGKVLLDSGFEQEESESFMVLALSKSTNTPFDKSHIKEVSDSQGIGDAIRVQEQVWGGDLDWQYAYLMKLKEQSPESVSIYVVYVNGQPVTSAWLTFNGDSPFASIWGGSTIKAFRGNGYYSLLLNKRISEAKARGIQYLTIDASDMSKPIVSKHGFKVVATTTGYSSPNGSQSSE</sequence>
<protein>
    <submittedName>
        <fullName evidence="2">GNAT family N-acetyltransferase</fullName>
        <ecNumber evidence="2">2.3.1.-</ecNumber>
    </submittedName>
</protein>
<name>A0ABT8BWW6_9VIBR</name>
<dbReference type="InterPro" id="IPR016181">
    <property type="entry name" value="Acyl_CoA_acyltransferase"/>
</dbReference>
<keyword evidence="2" id="KW-0808">Transferase</keyword>
<dbReference type="SUPFAM" id="SSF55729">
    <property type="entry name" value="Acyl-CoA N-acyltransferases (Nat)"/>
    <property type="match status" value="1"/>
</dbReference>
<keyword evidence="2" id="KW-0012">Acyltransferase</keyword>
<dbReference type="Gene3D" id="3.40.630.30">
    <property type="match status" value="1"/>
</dbReference>
<dbReference type="Proteomes" id="UP001238540">
    <property type="component" value="Unassembled WGS sequence"/>
</dbReference>
<dbReference type="EMBL" id="JAUFQC010000027">
    <property type="protein sequence ID" value="MDN3611307.1"/>
    <property type="molecule type" value="Genomic_DNA"/>
</dbReference>
<proteinExistence type="predicted"/>
<dbReference type="GO" id="GO:0016746">
    <property type="term" value="F:acyltransferase activity"/>
    <property type="evidence" value="ECO:0007669"/>
    <property type="project" value="UniProtKB-KW"/>
</dbReference>
<evidence type="ECO:0000313" key="3">
    <source>
        <dbReference type="Proteomes" id="UP001238540"/>
    </source>
</evidence>
<dbReference type="PROSITE" id="PS51186">
    <property type="entry name" value="GNAT"/>
    <property type="match status" value="1"/>
</dbReference>
<keyword evidence="3" id="KW-1185">Reference proteome</keyword>
<organism evidence="2 3">
    <name type="scientific">Vibrio ostreicida</name>
    <dbReference type="NCBI Taxonomy" id="526588"/>
    <lineage>
        <taxon>Bacteria</taxon>
        <taxon>Pseudomonadati</taxon>
        <taxon>Pseudomonadota</taxon>
        <taxon>Gammaproteobacteria</taxon>
        <taxon>Vibrionales</taxon>
        <taxon>Vibrionaceae</taxon>
        <taxon>Vibrio</taxon>
    </lineage>
</organism>
<dbReference type="CDD" id="cd04301">
    <property type="entry name" value="NAT_SF"/>
    <property type="match status" value="1"/>
</dbReference>
<evidence type="ECO:0000313" key="2">
    <source>
        <dbReference type="EMBL" id="MDN3611307.1"/>
    </source>
</evidence>
<comment type="caution">
    <text evidence="2">The sequence shown here is derived from an EMBL/GenBank/DDBJ whole genome shotgun (WGS) entry which is preliminary data.</text>
</comment>
<gene>
    <name evidence="2" type="ORF">QWZ16_17025</name>
</gene>
<dbReference type="InterPro" id="IPR000182">
    <property type="entry name" value="GNAT_dom"/>
</dbReference>
<evidence type="ECO:0000259" key="1">
    <source>
        <dbReference type="PROSITE" id="PS51186"/>
    </source>
</evidence>
<dbReference type="EC" id="2.3.1.-" evidence="2"/>
<dbReference type="Pfam" id="PF00583">
    <property type="entry name" value="Acetyltransf_1"/>
    <property type="match status" value="1"/>
</dbReference>
<feature type="domain" description="N-acetyltransferase" evidence="1">
    <location>
        <begin position="118"/>
        <end position="260"/>
    </location>
</feature>
<accession>A0ABT8BWW6</accession>